<name>A0ABR1VNS4_9PEZI</name>
<keyword evidence="2" id="KW-1185">Reference proteome</keyword>
<evidence type="ECO:0000313" key="1">
    <source>
        <dbReference type="EMBL" id="KAK8071554.1"/>
    </source>
</evidence>
<sequence>MAGFKDLPNELYLEILQQCHPRDLLNLITASPALYRLFQWQRSRIMCSFICKLSVIPRPSEALSIAQLRLLESRCQSTQQYEQTVRFEFDRLTQFPKSGREYIEEWPSDLPTLFVLADICHELDLLTEKVRLERWDDMMLKAKREYRTHRSLGRETVPLPKKLGHEETFSVQRGLLQYELYCRLYYHGAHTLHIDSRECRKKYNYFPKRGNFFSAIQFVHNMHRDNLLELLSHDRPAGTRKHQAELRRRMEATKSGLFWIPRSEKAKFLRYLTSFGIRFATKVSQCSPPERKRLIHSEFSEFDKRQGIRKWLRPRHCFPQPDPHQIKHWRFFWDNVQFKYALDDHEVYQKRQEWGMGPWFRKSGPPTLEDEPWEYHMPDSEWWRRVCVFEKTRFLTSKYEAFLQGRYGK</sequence>
<gene>
    <name evidence="1" type="ORF">PG996_004902</name>
</gene>
<evidence type="ECO:0000313" key="2">
    <source>
        <dbReference type="Proteomes" id="UP001446871"/>
    </source>
</evidence>
<protein>
    <recommendedName>
        <fullName evidence="3">F-box domain-containing protein</fullName>
    </recommendedName>
</protein>
<comment type="caution">
    <text evidence="1">The sequence shown here is derived from an EMBL/GenBank/DDBJ whole genome shotgun (WGS) entry which is preliminary data.</text>
</comment>
<evidence type="ECO:0008006" key="3">
    <source>
        <dbReference type="Google" id="ProtNLM"/>
    </source>
</evidence>
<proteinExistence type="predicted"/>
<accession>A0ABR1VNS4</accession>
<reference evidence="1 2" key="1">
    <citation type="submission" date="2023-01" db="EMBL/GenBank/DDBJ databases">
        <title>Analysis of 21 Apiospora genomes using comparative genomics revels a genus with tremendous synthesis potential of carbohydrate active enzymes and secondary metabolites.</title>
        <authorList>
            <person name="Sorensen T."/>
        </authorList>
    </citation>
    <scope>NUCLEOTIDE SEQUENCE [LARGE SCALE GENOMIC DNA]</scope>
    <source>
        <strain evidence="1 2">CBS 83171</strain>
    </source>
</reference>
<dbReference type="Proteomes" id="UP001446871">
    <property type="component" value="Unassembled WGS sequence"/>
</dbReference>
<dbReference type="EMBL" id="JAQQWM010000003">
    <property type="protein sequence ID" value="KAK8071554.1"/>
    <property type="molecule type" value="Genomic_DNA"/>
</dbReference>
<organism evidence="1 2">
    <name type="scientific">Apiospora saccharicola</name>
    <dbReference type="NCBI Taxonomy" id="335842"/>
    <lineage>
        <taxon>Eukaryota</taxon>
        <taxon>Fungi</taxon>
        <taxon>Dikarya</taxon>
        <taxon>Ascomycota</taxon>
        <taxon>Pezizomycotina</taxon>
        <taxon>Sordariomycetes</taxon>
        <taxon>Xylariomycetidae</taxon>
        <taxon>Amphisphaeriales</taxon>
        <taxon>Apiosporaceae</taxon>
        <taxon>Apiospora</taxon>
    </lineage>
</organism>